<dbReference type="Proteomes" id="UP000507245">
    <property type="component" value="Unassembled WGS sequence"/>
</dbReference>
<keyword evidence="5" id="KW-1185">Reference proteome</keyword>
<evidence type="ECO:0000313" key="2">
    <source>
        <dbReference type="EMBL" id="CAB4269035.1"/>
    </source>
</evidence>
<organism evidence="2 4">
    <name type="scientific">Prunus armeniaca</name>
    <name type="common">Apricot</name>
    <name type="synonym">Armeniaca vulgaris</name>
    <dbReference type="NCBI Taxonomy" id="36596"/>
    <lineage>
        <taxon>Eukaryota</taxon>
        <taxon>Viridiplantae</taxon>
        <taxon>Streptophyta</taxon>
        <taxon>Embryophyta</taxon>
        <taxon>Tracheophyta</taxon>
        <taxon>Spermatophyta</taxon>
        <taxon>Magnoliopsida</taxon>
        <taxon>eudicotyledons</taxon>
        <taxon>Gunneridae</taxon>
        <taxon>Pentapetalae</taxon>
        <taxon>rosids</taxon>
        <taxon>fabids</taxon>
        <taxon>Rosales</taxon>
        <taxon>Rosaceae</taxon>
        <taxon>Amygdaloideae</taxon>
        <taxon>Amygdaleae</taxon>
        <taxon>Prunus</taxon>
    </lineage>
</organism>
<evidence type="ECO:0000313" key="4">
    <source>
        <dbReference type="Proteomes" id="UP000507222"/>
    </source>
</evidence>
<dbReference type="AlphaFoldDB" id="A0A6J5U1I2"/>
<reference evidence="5" key="1">
    <citation type="journal article" date="2020" name="Genome Biol.">
        <title>Gamete binning: chromosome-level and haplotype-resolved genome assembly enabled by high-throughput single-cell sequencing of gamete genomes.</title>
        <authorList>
            <person name="Campoy J.A."/>
            <person name="Sun H."/>
            <person name="Goel M."/>
            <person name="Jiao W.-B."/>
            <person name="Folz-Donahue K."/>
            <person name="Wang N."/>
            <person name="Rubio M."/>
            <person name="Liu C."/>
            <person name="Kukat C."/>
            <person name="Ruiz D."/>
            <person name="Huettel B."/>
            <person name="Schneeberger K."/>
        </authorList>
    </citation>
    <scope>NUCLEOTIDE SEQUENCE [LARGE SCALE GENOMIC DNA]</scope>
    <source>
        <strain evidence="5">cv. Rojo Pasion</strain>
    </source>
</reference>
<gene>
    <name evidence="2" type="ORF">CURHAP_LOCUS14079</name>
    <name evidence="3" type="ORF">ORAREDHAP_LOCUS13632</name>
</gene>
<dbReference type="Gene3D" id="1.10.240.10">
    <property type="entry name" value="Tyrosyl-Transfer RNA Synthetase"/>
    <property type="match status" value="1"/>
</dbReference>
<feature type="region of interest" description="Disordered" evidence="1">
    <location>
        <begin position="1"/>
        <end position="21"/>
    </location>
</feature>
<protein>
    <submittedName>
        <fullName evidence="2">Uncharacterized protein</fullName>
    </submittedName>
</protein>
<proteinExistence type="predicted"/>
<accession>A0A6J5U1I2</accession>
<dbReference type="Proteomes" id="UP000507222">
    <property type="component" value="Unassembled WGS sequence"/>
</dbReference>
<evidence type="ECO:0000256" key="1">
    <source>
        <dbReference type="SAM" id="MobiDB-lite"/>
    </source>
</evidence>
<name>A0A6J5U1I2_PRUAR</name>
<evidence type="ECO:0000313" key="3">
    <source>
        <dbReference type="EMBL" id="CAB4299411.1"/>
    </source>
</evidence>
<sequence>MVGGVNWRSPSLSRRSGHGGHRHDLHVTELFELVISLVLLLFPNSCLRVLSQVLLNIFKRKGILELGFRFIWAVEICFGPNGLDLMLCGEGFERIGGLVVRVGLYRDDIELVAARSWKDYARLIFSKINRYAFSGGQDSIEKHRELGANLKVFELSHMGKETI</sequence>
<dbReference type="EMBL" id="CAEKKB010000002">
    <property type="protein sequence ID" value="CAB4299411.1"/>
    <property type="molecule type" value="Genomic_DNA"/>
</dbReference>
<reference evidence="2 4" key="2">
    <citation type="submission" date="2020-05" db="EMBL/GenBank/DDBJ databases">
        <authorList>
            <person name="Campoy J."/>
            <person name="Schneeberger K."/>
            <person name="Spophaly S."/>
        </authorList>
    </citation>
    <scope>NUCLEOTIDE SEQUENCE [LARGE SCALE GENOMIC DNA]</scope>
    <source>
        <strain evidence="2">PruArmRojPasFocal</strain>
    </source>
</reference>
<evidence type="ECO:0000313" key="5">
    <source>
        <dbReference type="Proteomes" id="UP000507245"/>
    </source>
</evidence>
<dbReference type="EMBL" id="CAEKDK010000002">
    <property type="protein sequence ID" value="CAB4269035.1"/>
    <property type="molecule type" value="Genomic_DNA"/>
</dbReference>